<organism evidence="1">
    <name type="scientific">Amphimedon queenslandica</name>
    <name type="common">Sponge</name>
    <dbReference type="NCBI Taxonomy" id="400682"/>
    <lineage>
        <taxon>Eukaryota</taxon>
        <taxon>Metazoa</taxon>
        <taxon>Porifera</taxon>
        <taxon>Demospongiae</taxon>
        <taxon>Heteroscleromorpha</taxon>
        <taxon>Haplosclerida</taxon>
        <taxon>Niphatidae</taxon>
        <taxon>Amphimedon</taxon>
    </lineage>
</organism>
<dbReference type="InParanoid" id="A0A1X7VF23"/>
<protein>
    <submittedName>
        <fullName evidence="1">Uncharacterized protein</fullName>
    </submittedName>
</protein>
<sequence>MKLPKSTSSGSCKPDCKGSHCHALRNLDAAVTSQMLVKVRDGTLSLSQLNKACQEAKKLRNLKKKFVAC</sequence>
<name>A0A1X7VF23_AMPQE</name>
<proteinExistence type="predicted"/>
<dbReference type="AlphaFoldDB" id="A0A1X7VF23"/>
<evidence type="ECO:0000313" key="1">
    <source>
        <dbReference type="EnsemblMetazoa" id="Aqu2.1.38905_001"/>
    </source>
</evidence>
<accession>A0A1X7VF23</accession>
<reference evidence="1" key="1">
    <citation type="submission" date="2017-05" db="UniProtKB">
        <authorList>
            <consortium name="EnsemblMetazoa"/>
        </authorList>
    </citation>
    <scope>IDENTIFICATION</scope>
</reference>
<dbReference type="EnsemblMetazoa" id="Aqu2.1.38905_001">
    <property type="protein sequence ID" value="Aqu2.1.38905_001"/>
    <property type="gene ID" value="Aqu2.1.38905"/>
</dbReference>